<name>A0A5E7CV71_PSEFL</name>
<dbReference type="InterPro" id="IPR000073">
    <property type="entry name" value="AB_hydrolase_1"/>
</dbReference>
<protein>
    <submittedName>
        <fullName evidence="2">Haloalkane dehalogenase</fullName>
        <ecNumber evidence="2">3.8.1.5</ecNumber>
    </submittedName>
</protein>
<dbReference type="InterPro" id="IPR000639">
    <property type="entry name" value="Epox_hydrolase-like"/>
</dbReference>
<dbReference type="InterPro" id="IPR050266">
    <property type="entry name" value="AB_hydrolase_sf"/>
</dbReference>
<dbReference type="InterPro" id="IPR029058">
    <property type="entry name" value="AB_hydrolase_fold"/>
</dbReference>
<dbReference type="EC" id="3.8.1.5" evidence="2"/>
<feature type="domain" description="AB hydrolase-1" evidence="1">
    <location>
        <begin position="19"/>
        <end position="253"/>
    </location>
</feature>
<keyword evidence="2" id="KW-0378">Hydrolase</keyword>
<dbReference type="EMBL" id="CABVHY010000015">
    <property type="protein sequence ID" value="VVO08933.1"/>
    <property type="molecule type" value="Genomic_DNA"/>
</dbReference>
<accession>A0A5E7CV71</accession>
<dbReference type="PANTHER" id="PTHR43798">
    <property type="entry name" value="MONOACYLGLYCEROL LIPASE"/>
    <property type="match status" value="1"/>
</dbReference>
<dbReference type="OrthoDB" id="6117067at2"/>
<gene>
    <name evidence="2" type="primary">dhaA_1</name>
    <name evidence="2" type="ORF">PS723_03256</name>
</gene>
<dbReference type="AlphaFoldDB" id="A0A5E7CV71"/>
<dbReference type="Gene3D" id="3.40.50.1820">
    <property type="entry name" value="alpha/beta hydrolase"/>
    <property type="match status" value="1"/>
</dbReference>
<dbReference type="GO" id="GO:0016020">
    <property type="term" value="C:membrane"/>
    <property type="evidence" value="ECO:0007669"/>
    <property type="project" value="TreeGrafter"/>
</dbReference>
<dbReference type="PRINTS" id="PR00111">
    <property type="entry name" value="ABHYDROLASE"/>
</dbReference>
<reference evidence="2 3" key="1">
    <citation type="submission" date="2019-09" db="EMBL/GenBank/DDBJ databases">
        <authorList>
            <person name="Chandra G."/>
            <person name="Truman W A."/>
        </authorList>
    </citation>
    <scope>NUCLEOTIDE SEQUENCE [LARGE SCALE GENOMIC DNA]</scope>
    <source>
        <strain evidence="2">PS723</strain>
    </source>
</reference>
<dbReference type="GO" id="GO:0018786">
    <property type="term" value="F:haloalkane dehalogenase activity"/>
    <property type="evidence" value="ECO:0007669"/>
    <property type="project" value="UniProtKB-EC"/>
</dbReference>
<dbReference type="SUPFAM" id="SSF53474">
    <property type="entry name" value="alpha/beta-Hydrolases"/>
    <property type="match status" value="1"/>
</dbReference>
<evidence type="ECO:0000313" key="2">
    <source>
        <dbReference type="EMBL" id="VVO08933.1"/>
    </source>
</evidence>
<dbReference type="PRINTS" id="PR00412">
    <property type="entry name" value="EPOXHYDRLASE"/>
</dbReference>
<dbReference type="RefSeq" id="WP_150804647.1">
    <property type="nucleotide sequence ID" value="NZ_CABVHY010000015.1"/>
</dbReference>
<organism evidence="2 3">
    <name type="scientific">Pseudomonas fluorescens</name>
    <dbReference type="NCBI Taxonomy" id="294"/>
    <lineage>
        <taxon>Bacteria</taxon>
        <taxon>Pseudomonadati</taxon>
        <taxon>Pseudomonadota</taxon>
        <taxon>Gammaproteobacteria</taxon>
        <taxon>Pseudomonadales</taxon>
        <taxon>Pseudomonadaceae</taxon>
        <taxon>Pseudomonas</taxon>
    </lineage>
</organism>
<dbReference type="PANTHER" id="PTHR43798:SF33">
    <property type="entry name" value="HYDROLASE, PUTATIVE (AFU_ORTHOLOGUE AFUA_2G14860)-RELATED"/>
    <property type="match status" value="1"/>
</dbReference>
<evidence type="ECO:0000313" key="3">
    <source>
        <dbReference type="Proteomes" id="UP000379480"/>
    </source>
</evidence>
<dbReference type="Pfam" id="PF00561">
    <property type="entry name" value="Abhydrolase_1"/>
    <property type="match status" value="1"/>
</dbReference>
<sequence>MELIEAFFQESGVGAGPGVVCFHANASSSAQWRGLLERLAPRFHVLALDSYGAGKSPAWPADRIISLSDEVALAEPVLARAGAPLTLVGHSYGAAVALIAALHHPERVRAIAVYEPTLFSLLDAQMPPPNEADLIREVVADAGRALDAGHQGAAAERFIDYWMGSAAWKRTPEQRKQSIAAAVANVRGWAHALLTEPTPLQAFRSLDIPVLYMTGKDSPASSLGVARLLAGALPKVERVQFEELGHMGPVTHPDIVNQVIARFIERS</sequence>
<proteinExistence type="predicted"/>
<dbReference type="Proteomes" id="UP000379480">
    <property type="component" value="Unassembled WGS sequence"/>
</dbReference>
<evidence type="ECO:0000259" key="1">
    <source>
        <dbReference type="Pfam" id="PF00561"/>
    </source>
</evidence>